<feature type="domain" description="Glycosyl transferase family 1" evidence="1">
    <location>
        <begin position="182"/>
        <end position="298"/>
    </location>
</feature>
<dbReference type="Gene3D" id="3.40.50.2000">
    <property type="entry name" value="Glycogen Phosphorylase B"/>
    <property type="match status" value="2"/>
</dbReference>
<dbReference type="PANTHER" id="PTHR45947:SF3">
    <property type="entry name" value="SULFOQUINOVOSYL TRANSFERASE SQD2"/>
    <property type="match status" value="1"/>
</dbReference>
<dbReference type="Proteomes" id="UP001203410">
    <property type="component" value="Unassembled WGS sequence"/>
</dbReference>
<comment type="caution">
    <text evidence="3">The sequence shown here is derived from an EMBL/GenBank/DDBJ whole genome shotgun (WGS) entry which is preliminary data.</text>
</comment>
<dbReference type="EMBL" id="JAMGBA010000001">
    <property type="protein sequence ID" value="MCL6697177.1"/>
    <property type="molecule type" value="Genomic_DNA"/>
</dbReference>
<reference evidence="3 4" key="1">
    <citation type="submission" date="2022-05" db="EMBL/GenBank/DDBJ databases">
        <authorList>
            <person name="Jo J.-H."/>
            <person name="Im W.-T."/>
        </authorList>
    </citation>
    <scope>NUCLEOTIDE SEQUENCE [LARGE SCALE GENOMIC DNA]</scope>
    <source>
        <strain evidence="3 4">NSE70-1</strain>
    </source>
</reference>
<organism evidence="3 4">
    <name type="scientific">Sphingomonas caseinilyticus</name>
    <dbReference type="NCBI Taxonomy" id="2908205"/>
    <lineage>
        <taxon>Bacteria</taxon>
        <taxon>Pseudomonadati</taxon>
        <taxon>Pseudomonadota</taxon>
        <taxon>Alphaproteobacteria</taxon>
        <taxon>Sphingomonadales</taxon>
        <taxon>Sphingomonadaceae</taxon>
        <taxon>Sphingomonas</taxon>
    </lineage>
</organism>
<dbReference type="Pfam" id="PF00534">
    <property type="entry name" value="Glycos_transf_1"/>
    <property type="match status" value="1"/>
</dbReference>
<dbReference type="CDD" id="cd03814">
    <property type="entry name" value="GT4-like"/>
    <property type="match status" value="1"/>
</dbReference>
<dbReference type="InterPro" id="IPR001296">
    <property type="entry name" value="Glyco_trans_1"/>
</dbReference>
<dbReference type="InterPro" id="IPR028098">
    <property type="entry name" value="Glyco_trans_4-like_N"/>
</dbReference>
<dbReference type="PANTHER" id="PTHR45947">
    <property type="entry name" value="SULFOQUINOVOSYL TRANSFERASE SQD2"/>
    <property type="match status" value="1"/>
</dbReference>
<evidence type="ECO:0000313" key="4">
    <source>
        <dbReference type="Proteomes" id="UP001203410"/>
    </source>
</evidence>
<protein>
    <submittedName>
        <fullName evidence="3">Glycosyltransferase family 1 protein</fullName>
    </submittedName>
</protein>
<name>A0ABT0RQ81_9SPHN</name>
<feature type="domain" description="Glycosyltransferase subfamily 4-like N-terminal" evidence="2">
    <location>
        <begin position="14"/>
        <end position="165"/>
    </location>
</feature>
<dbReference type="InterPro" id="IPR050194">
    <property type="entry name" value="Glycosyltransferase_grp1"/>
</dbReference>
<dbReference type="SUPFAM" id="SSF53756">
    <property type="entry name" value="UDP-Glycosyltransferase/glycogen phosphorylase"/>
    <property type="match status" value="1"/>
</dbReference>
<gene>
    <name evidence="3" type="ORF">LZ496_00025</name>
</gene>
<evidence type="ECO:0000259" key="1">
    <source>
        <dbReference type="Pfam" id="PF00534"/>
    </source>
</evidence>
<dbReference type="RefSeq" id="WP_249902558.1">
    <property type="nucleotide sequence ID" value="NZ_JAMGBA010000001.1"/>
</dbReference>
<sequence length="355" mass="38457">MKIAIATDAWHPQVNGVVRSLAMTAARLLEIGHEVKVIEPSPFRTIACPTYPEIRLALGAGSGVEAMLDAAEPDAIHIATEGPIGWAARGWCLKRGRQFTTSFHTRFPDYVAMRTGIPTDWIWPVMRRFHRPAKRTFAVTKSLAEELEKRGIGPIHHWPLGVDLSQFNPAVAPHPALQSLPRPIMLNVGRVAVEKNIEAFLNCPVPGSKVVVGGGPALEALQARYPETLFMGVRHGAELASIYRAADVFVFPSLTDTFGLVNIEALACGLPVASYPASGPLDILGPDGRGVHAGKRRIGGVDRYLAAAVQRALTADRVACAAEARHYGWDRCTDRFLEGLATDAPLYLDQRAEAA</sequence>
<proteinExistence type="predicted"/>
<evidence type="ECO:0000259" key="2">
    <source>
        <dbReference type="Pfam" id="PF13439"/>
    </source>
</evidence>
<evidence type="ECO:0000313" key="3">
    <source>
        <dbReference type="EMBL" id="MCL6697177.1"/>
    </source>
</evidence>
<keyword evidence="4" id="KW-1185">Reference proteome</keyword>
<accession>A0ABT0RQ81</accession>
<dbReference type="Pfam" id="PF13439">
    <property type="entry name" value="Glyco_transf_4"/>
    <property type="match status" value="1"/>
</dbReference>